<proteinExistence type="predicted"/>
<dbReference type="EMBL" id="CAJPIZ010013182">
    <property type="protein sequence ID" value="CAG2114108.1"/>
    <property type="molecule type" value="Genomic_DNA"/>
</dbReference>
<name>A0A7R9L2I6_9ACAR</name>
<evidence type="ECO:0000313" key="1">
    <source>
        <dbReference type="EMBL" id="CAD7633678.1"/>
    </source>
</evidence>
<feature type="non-terminal residue" evidence="1">
    <location>
        <position position="1"/>
    </location>
</feature>
<dbReference type="Proteomes" id="UP000759131">
    <property type="component" value="Unassembled WGS sequence"/>
</dbReference>
<gene>
    <name evidence="1" type="ORF">OSB1V03_LOCUS14074</name>
</gene>
<dbReference type="OrthoDB" id="6514728at2759"/>
<reference evidence="1" key="1">
    <citation type="submission" date="2020-11" db="EMBL/GenBank/DDBJ databases">
        <authorList>
            <person name="Tran Van P."/>
        </authorList>
    </citation>
    <scope>NUCLEOTIDE SEQUENCE</scope>
</reference>
<organism evidence="1">
    <name type="scientific">Medioppia subpectinata</name>
    <dbReference type="NCBI Taxonomy" id="1979941"/>
    <lineage>
        <taxon>Eukaryota</taxon>
        <taxon>Metazoa</taxon>
        <taxon>Ecdysozoa</taxon>
        <taxon>Arthropoda</taxon>
        <taxon>Chelicerata</taxon>
        <taxon>Arachnida</taxon>
        <taxon>Acari</taxon>
        <taxon>Acariformes</taxon>
        <taxon>Sarcoptiformes</taxon>
        <taxon>Oribatida</taxon>
        <taxon>Brachypylina</taxon>
        <taxon>Oppioidea</taxon>
        <taxon>Oppiidae</taxon>
        <taxon>Medioppia</taxon>
    </lineage>
</organism>
<protein>
    <submittedName>
        <fullName evidence="1">Uncharacterized protein</fullName>
    </submittedName>
</protein>
<keyword evidence="2" id="KW-1185">Reference proteome</keyword>
<evidence type="ECO:0000313" key="2">
    <source>
        <dbReference type="Proteomes" id="UP000759131"/>
    </source>
</evidence>
<dbReference type="EMBL" id="OC867757">
    <property type="protein sequence ID" value="CAD7633678.1"/>
    <property type="molecule type" value="Genomic_DNA"/>
</dbReference>
<sequence length="101" mass="10833">MVNPMTNKINSLDVECELSSDSSDGDVLVGDVSGRPTALQSRTHRLKTIIDPSFEPKILRKNKSITRAESTGSLANESKVLVLFSGGTIGMMKNHKGGLCT</sequence>
<dbReference type="AlphaFoldDB" id="A0A7R9L2I6"/>
<accession>A0A7R9L2I6</accession>